<keyword evidence="3" id="KW-1185">Reference proteome</keyword>
<dbReference type="PANTHER" id="PTHR31374:SF19">
    <property type="entry name" value="F8A24.8 PROTEIN"/>
    <property type="match status" value="1"/>
</dbReference>
<comment type="similarity">
    <text evidence="1">Belongs to the ARG7 family.</text>
</comment>
<proteinExistence type="inferred from homology"/>
<accession>A0A9N7MLU3</accession>
<dbReference type="Pfam" id="PF02519">
    <property type="entry name" value="Auxin_inducible"/>
    <property type="match status" value="1"/>
</dbReference>
<organism evidence="2 3">
    <name type="scientific">Striga hermonthica</name>
    <name type="common">Purple witchweed</name>
    <name type="synonym">Buchnera hermonthica</name>
    <dbReference type="NCBI Taxonomy" id="68872"/>
    <lineage>
        <taxon>Eukaryota</taxon>
        <taxon>Viridiplantae</taxon>
        <taxon>Streptophyta</taxon>
        <taxon>Embryophyta</taxon>
        <taxon>Tracheophyta</taxon>
        <taxon>Spermatophyta</taxon>
        <taxon>Magnoliopsida</taxon>
        <taxon>eudicotyledons</taxon>
        <taxon>Gunneridae</taxon>
        <taxon>Pentapetalae</taxon>
        <taxon>asterids</taxon>
        <taxon>lamiids</taxon>
        <taxon>Lamiales</taxon>
        <taxon>Orobanchaceae</taxon>
        <taxon>Buchnereae</taxon>
        <taxon>Striga</taxon>
    </lineage>
</organism>
<evidence type="ECO:0000256" key="1">
    <source>
        <dbReference type="ARBA" id="ARBA00006974"/>
    </source>
</evidence>
<comment type="caution">
    <text evidence="2">The sequence shown here is derived from an EMBL/GenBank/DDBJ whole genome shotgun (WGS) entry which is preliminary data.</text>
</comment>
<evidence type="ECO:0000313" key="2">
    <source>
        <dbReference type="EMBL" id="CAA0814561.1"/>
    </source>
</evidence>
<dbReference type="OrthoDB" id="1930622at2759"/>
<dbReference type="Proteomes" id="UP001153555">
    <property type="component" value="Unassembled WGS sequence"/>
</dbReference>
<protein>
    <submittedName>
        <fullName evidence="2">SAUR-like auxin-responsive protein family</fullName>
    </submittedName>
</protein>
<evidence type="ECO:0000313" key="3">
    <source>
        <dbReference type="Proteomes" id="UP001153555"/>
    </source>
</evidence>
<dbReference type="InterPro" id="IPR003676">
    <property type="entry name" value="SAUR_fam"/>
</dbReference>
<reference evidence="2" key="1">
    <citation type="submission" date="2019-12" db="EMBL/GenBank/DDBJ databases">
        <authorList>
            <person name="Scholes J."/>
        </authorList>
    </citation>
    <scope>NUCLEOTIDE SEQUENCE</scope>
</reference>
<dbReference type="AlphaFoldDB" id="A0A9N7MLU3"/>
<gene>
    <name evidence="2" type="ORF">SHERM_14848</name>
</gene>
<name>A0A9N7MLU3_STRHE</name>
<dbReference type="EMBL" id="CACSLK010012206">
    <property type="protein sequence ID" value="CAA0814561.1"/>
    <property type="molecule type" value="Genomic_DNA"/>
</dbReference>
<dbReference type="PANTHER" id="PTHR31374">
    <property type="entry name" value="AUXIN-INDUCED PROTEIN-LIKE-RELATED"/>
    <property type="match status" value="1"/>
</dbReference>
<dbReference type="GO" id="GO:0009733">
    <property type="term" value="P:response to auxin"/>
    <property type="evidence" value="ECO:0007669"/>
    <property type="project" value="InterPro"/>
</dbReference>
<sequence>MCYCGRGTMKRFMARTENNYGSTRLIVELWALKHPGFLRLLEMAEEDYGLGQGGALAVPCGPDELQRILEDK</sequence>